<sequence length="88" mass="9809">MTSPLINPLPLEEYASHEVVTYSYSGGRWVLIKSYALVDALTLYSAVKEIGTEIYIFPPDLDPNHFSNLDILLLQEPSISVPVDESLV</sequence>
<name>A0A951PS68_9CYAN</name>
<accession>A0A951PS68</accession>
<reference evidence="1" key="1">
    <citation type="submission" date="2021-05" db="EMBL/GenBank/DDBJ databases">
        <authorList>
            <person name="Pietrasiak N."/>
            <person name="Ward R."/>
            <person name="Stajich J.E."/>
            <person name="Kurbessoian T."/>
        </authorList>
    </citation>
    <scope>NUCLEOTIDE SEQUENCE</scope>
    <source>
        <strain evidence="1">CPER-KK1</strain>
    </source>
</reference>
<evidence type="ECO:0000313" key="1">
    <source>
        <dbReference type="EMBL" id="MBW4548796.1"/>
    </source>
</evidence>
<organism evidence="1 2">
    <name type="scientific">Symplocastrum torsivum CPER-KK1</name>
    <dbReference type="NCBI Taxonomy" id="450513"/>
    <lineage>
        <taxon>Bacteria</taxon>
        <taxon>Bacillati</taxon>
        <taxon>Cyanobacteriota</taxon>
        <taxon>Cyanophyceae</taxon>
        <taxon>Oscillatoriophycideae</taxon>
        <taxon>Oscillatoriales</taxon>
        <taxon>Microcoleaceae</taxon>
        <taxon>Symplocastrum</taxon>
    </lineage>
</organism>
<reference evidence="1" key="2">
    <citation type="journal article" date="2022" name="Microbiol. Resour. Announc.">
        <title>Metagenome Sequencing to Explore Phylogenomics of Terrestrial Cyanobacteria.</title>
        <authorList>
            <person name="Ward R.D."/>
            <person name="Stajich J.E."/>
            <person name="Johansen J.R."/>
            <person name="Huntemann M."/>
            <person name="Clum A."/>
            <person name="Foster B."/>
            <person name="Foster B."/>
            <person name="Roux S."/>
            <person name="Palaniappan K."/>
            <person name="Varghese N."/>
            <person name="Mukherjee S."/>
            <person name="Reddy T.B.K."/>
            <person name="Daum C."/>
            <person name="Copeland A."/>
            <person name="Chen I.A."/>
            <person name="Ivanova N.N."/>
            <person name="Kyrpides N.C."/>
            <person name="Shapiro N."/>
            <person name="Eloe-Fadrosh E.A."/>
            <person name="Pietrasiak N."/>
        </authorList>
    </citation>
    <scope>NUCLEOTIDE SEQUENCE</scope>
    <source>
        <strain evidence="1">CPER-KK1</strain>
    </source>
</reference>
<dbReference type="Proteomes" id="UP000753908">
    <property type="component" value="Unassembled WGS sequence"/>
</dbReference>
<evidence type="ECO:0000313" key="2">
    <source>
        <dbReference type="Proteomes" id="UP000753908"/>
    </source>
</evidence>
<dbReference type="AlphaFoldDB" id="A0A951PS68"/>
<protein>
    <submittedName>
        <fullName evidence="1">Uncharacterized protein</fullName>
    </submittedName>
</protein>
<comment type="caution">
    <text evidence="1">The sequence shown here is derived from an EMBL/GenBank/DDBJ whole genome shotgun (WGS) entry which is preliminary data.</text>
</comment>
<dbReference type="EMBL" id="JAHHIF010000071">
    <property type="protein sequence ID" value="MBW4548796.1"/>
    <property type="molecule type" value="Genomic_DNA"/>
</dbReference>
<proteinExistence type="predicted"/>
<gene>
    <name evidence="1" type="ORF">KME25_30980</name>
</gene>